<dbReference type="HOGENOM" id="CLU_1597324_0_0_1"/>
<protein>
    <recommendedName>
        <fullName evidence="1">F-box/LRR-repeat protein 15-like leucin rich repeat domain-containing protein</fullName>
    </recommendedName>
</protein>
<dbReference type="PANTHER" id="PTHR13318:SF95">
    <property type="entry name" value="F-BOX PROTEIN YLR352W"/>
    <property type="match status" value="1"/>
</dbReference>
<dbReference type="PANTHER" id="PTHR13318">
    <property type="entry name" value="PARTNER OF PAIRED, ISOFORM B-RELATED"/>
    <property type="match status" value="1"/>
</dbReference>
<dbReference type="Gene3D" id="3.80.10.10">
    <property type="entry name" value="Ribonuclease Inhibitor"/>
    <property type="match status" value="1"/>
</dbReference>
<dbReference type="eggNOG" id="KOG1947">
    <property type="taxonomic scope" value="Eukaryota"/>
</dbReference>
<dbReference type="EnsemblPlants" id="Solyc06g030600.1.1">
    <property type="protein sequence ID" value="Solyc06g030600.1.1"/>
    <property type="gene ID" value="Solyc06g030600.1"/>
</dbReference>
<keyword evidence="3" id="KW-1185">Reference proteome</keyword>
<evidence type="ECO:0000313" key="2">
    <source>
        <dbReference type="EnsemblPlants" id="Solyc06g030600.1.1"/>
    </source>
</evidence>
<accession>K4C4I3</accession>
<dbReference type="Pfam" id="PF25372">
    <property type="entry name" value="DUF7885"/>
    <property type="match status" value="1"/>
</dbReference>
<feature type="domain" description="F-box/LRR-repeat protein 15-like leucin rich repeat" evidence="1">
    <location>
        <begin position="15"/>
        <end position="149"/>
    </location>
</feature>
<dbReference type="PhylomeDB" id="K4C4I3"/>
<evidence type="ECO:0000313" key="3">
    <source>
        <dbReference type="Proteomes" id="UP000004994"/>
    </source>
</evidence>
<evidence type="ECO:0000259" key="1">
    <source>
        <dbReference type="Pfam" id="PF25372"/>
    </source>
</evidence>
<reference evidence="2" key="2">
    <citation type="submission" date="2015-06" db="UniProtKB">
        <authorList>
            <consortium name="EnsemblPlants"/>
        </authorList>
    </citation>
    <scope>IDENTIFICATION</scope>
    <source>
        <strain evidence="2">cv. Heinz 1706</strain>
    </source>
</reference>
<sequence>MTLWGIQTSSQWLERSVCASVSKRQLITLSNIHRNEVAESNSIKGLGKLYTHGENPCNVVTNTGLAAIARGFPTLRDLSLLNVSFVGHKGLFEIACGYHLLEKLDLFQYPIITDKSLLDIAKNCRNMTSLTIDFCSNMGNESLKVVDQYFPNLKNFSIKKLFTHWGS</sequence>
<proteinExistence type="predicted"/>
<dbReference type="SUPFAM" id="SSF52047">
    <property type="entry name" value="RNI-like"/>
    <property type="match status" value="1"/>
</dbReference>
<dbReference type="InterPro" id="IPR032675">
    <property type="entry name" value="LRR_dom_sf"/>
</dbReference>
<dbReference type="AlphaFoldDB" id="K4C4I3"/>
<dbReference type="Proteomes" id="UP000004994">
    <property type="component" value="Chromosome 6"/>
</dbReference>
<dbReference type="Gramene" id="Solyc06g030600.1.1">
    <property type="protein sequence ID" value="Solyc06g030600.1.1"/>
    <property type="gene ID" value="Solyc06g030600.1"/>
</dbReference>
<dbReference type="InterPro" id="IPR057207">
    <property type="entry name" value="FBXL15_LRR"/>
</dbReference>
<organism evidence="2">
    <name type="scientific">Solanum lycopersicum</name>
    <name type="common">Tomato</name>
    <name type="synonym">Lycopersicon esculentum</name>
    <dbReference type="NCBI Taxonomy" id="4081"/>
    <lineage>
        <taxon>Eukaryota</taxon>
        <taxon>Viridiplantae</taxon>
        <taxon>Streptophyta</taxon>
        <taxon>Embryophyta</taxon>
        <taxon>Tracheophyta</taxon>
        <taxon>Spermatophyta</taxon>
        <taxon>Magnoliopsida</taxon>
        <taxon>eudicotyledons</taxon>
        <taxon>Gunneridae</taxon>
        <taxon>Pentapetalae</taxon>
        <taxon>asterids</taxon>
        <taxon>lamiids</taxon>
        <taxon>Solanales</taxon>
        <taxon>Solanaceae</taxon>
        <taxon>Solanoideae</taxon>
        <taxon>Solaneae</taxon>
        <taxon>Solanum</taxon>
        <taxon>Solanum subgen. Lycopersicon</taxon>
    </lineage>
</organism>
<dbReference type="PaxDb" id="4081-Solyc06g030600.1.1"/>
<dbReference type="InParanoid" id="K4C4I3"/>
<name>K4C4I3_SOLLC</name>
<reference evidence="2" key="1">
    <citation type="journal article" date="2012" name="Nature">
        <title>The tomato genome sequence provides insights into fleshy fruit evolution.</title>
        <authorList>
            <consortium name="Tomato Genome Consortium"/>
        </authorList>
    </citation>
    <scope>NUCLEOTIDE SEQUENCE [LARGE SCALE GENOMIC DNA]</scope>
    <source>
        <strain evidence="2">cv. Heinz 1706</strain>
    </source>
</reference>